<feature type="transmembrane region" description="Helical" evidence="15">
    <location>
        <begin position="2007"/>
        <end position="2030"/>
    </location>
</feature>
<dbReference type="PANTHER" id="PTHR12106:SF27">
    <property type="entry name" value="SORTILIN-RELATED RECEPTOR"/>
    <property type="match status" value="1"/>
</dbReference>
<evidence type="ECO:0000256" key="10">
    <source>
        <dbReference type="ARBA" id="ARBA00025569"/>
    </source>
</evidence>
<dbReference type="Proteomes" id="UP000789572">
    <property type="component" value="Unassembled WGS sequence"/>
</dbReference>
<evidence type="ECO:0000313" key="18">
    <source>
        <dbReference type="Proteomes" id="UP000789572"/>
    </source>
</evidence>
<reference evidence="17" key="1">
    <citation type="submission" date="2021-06" db="EMBL/GenBank/DDBJ databases">
        <authorList>
            <person name="Kallberg Y."/>
            <person name="Tangrot J."/>
            <person name="Rosling A."/>
        </authorList>
    </citation>
    <scope>NUCLEOTIDE SEQUENCE</scope>
    <source>
        <strain evidence="17">IA702</strain>
    </source>
</reference>
<evidence type="ECO:0000256" key="9">
    <source>
        <dbReference type="ARBA" id="ARBA00023180"/>
    </source>
</evidence>
<dbReference type="GO" id="GO:0016020">
    <property type="term" value="C:membrane"/>
    <property type="evidence" value="ECO:0007669"/>
    <property type="project" value="InterPro"/>
</dbReference>
<keyword evidence="4" id="KW-0732">Signal</keyword>
<dbReference type="InterPro" id="IPR006581">
    <property type="entry name" value="VPS10"/>
</dbReference>
<keyword evidence="3 15" id="KW-0812">Transmembrane</keyword>
<feature type="domain" description="VPS10" evidence="16">
    <location>
        <begin position="59"/>
        <end position="692"/>
    </location>
</feature>
<keyword evidence="8" id="KW-0675">Receptor</keyword>
<dbReference type="Pfam" id="PF15901">
    <property type="entry name" value="Sortilin_C"/>
    <property type="match status" value="3"/>
</dbReference>
<feature type="domain" description="VPS10" evidence="16">
    <location>
        <begin position="717"/>
        <end position="1346"/>
    </location>
</feature>
<gene>
    <name evidence="17" type="ORF">POCULU_LOCUS2080</name>
</gene>
<comment type="subcellular location">
    <subcellularLocation>
        <location evidence="1">Golgi apparatus</location>
        <location evidence="1">trans-Golgi network membrane</location>
    </subcellularLocation>
    <subcellularLocation>
        <location evidence="14">Prevacuolar compartment membrane</location>
    </subcellularLocation>
</comment>
<dbReference type="GO" id="GO:0006896">
    <property type="term" value="P:Golgi to vacuole transport"/>
    <property type="evidence" value="ECO:0007669"/>
    <property type="project" value="TreeGrafter"/>
</dbReference>
<keyword evidence="18" id="KW-1185">Reference proteome</keyword>
<comment type="caution">
    <text evidence="17">The sequence shown here is derived from an EMBL/GenBank/DDBJ whole genome shotgun (WGS) entry which is preliminary data.</text>
</comment>
<dbReference type="Pfam" id="PF15902">
    <property type="entry name" value="Sortilin-Vps10"/>
    <property type="match status" value="3"/>
</dbReference>
<dbReference type="InterPro" id="IPR031777">
    <property type="entry name" value="Sortilin_C"/>
</dbReference>
<protein>
    <recommendedName>
        <fullName evidence="2">Vacuolar protein sorting/targeting protein 10</fullName>
    </recommendedName>
    <alternativeName>
        <fullName evidence="12">Carboxypeptidase Y receptor</fullName>
    </alternativeName>
    <alternativeName>
        <fullName evidence="11 13">Sortilin VPS10</fullName>
    </alternativeName>
</protein>
<name>A0A9N8WJF2_9GLOM</name>
<evidence type="ECO:0000256" key="1">
    <source>
        <dbReference type="ARBA" id="ARBA00004198"/>
    </source>
</evidence>
<dbReference type="InterPro" id="IPR015943">
    <property type="entry name" value="WD40/YVTN_repeat-like_dom_sf"/>
</dbReference>
<evidence type="ECO:0000256" key="15">
    <source>
        <dbReference type="SAM" id="Phobius"/>
    </source>
</evidence>
<dbReference type="GO" id="GO:0006895">
    <property type="term" value="P:Golgi to endosome transport"/>
    <property type="evidence" value="ECO:0007669"/>
    <property type="project" value="TreeGrafter"/>
</dbReference>
<keyword evidence="6 15" id="KW-1133">Transmembrane helix</keyword>
<evidence type="ECO:0000259" key="16">
    <source>
        <dbReference type="SMART" id="SM00602"/>
    </source>
</evidence>
<evidence type="ECO:0000256" key="4">
    <source>
        <dbReference type="ARBA" id="ARBA00022729"/>
    </source>
</evidence>
<dbReference type="CDD" id="cd15482">
    <property type="entry name" value="Sialidase_non-viral"/>
    <property type="match status" value="2"/>
</dbReference>
<dbReference type="GO" id="GO:0006623">
    <property type="term" value="P:protein targeting to vacuole"/>
    <property type="evidence" value="ECO:0007669"/>
    <property type="project" value="TreeGrafter"/>
</dbReference>
<dbReference type="InterPro" id="IPR050310">
    <property type="entry name" value="VPS10-sortilin"/>
</dbReference>
<dbReference type="InterPro" id="IPR031778">
    <property type="entry name" value="Sortilin_N"/>
</dbReference>
<dbReference type="FunFam" id="2.10.70.80:FF:000001">
    <property type="entry name" value="Sortilin-related VPS10 domain-containing receptor 1"/>
    <property type="match status" value="1"/>
</dbReference>
<evidence type="ECO:0000256" key="5">
    <source>
        <dbReference type="ARBA" id="ARBA00022737"/>
    </source>
</evidence>
<sequence>MLLKHSWPWPRILRGGLLLQLFVAAMLFVSLSHVKADIKLSQTYFNNMPLRFFYFDDSSVVMYLNDEGTVLRSEDEGAVWKIVDGVPEGVASTLIQHPFSKRNAYIITGGTTHYKTTDSGKSWKMFTTEVGPSKRSTVLSFHAGRPDYILFRGTRCTDGSGWGADCDDETYYSLDNLVSSKLLLSHTDKCIWAMATRDSDEAPAKTVLCIEYGQPVGRLRDFSDYHLVRFTDLVTKERVNFGQLNEVNGVLGLGVVKKYIIAAVKEPDSSKMTMFVSEDGRDWDKALFPHTVGFEENAYTIQESSTYQLVVDVLSATSADIYSSMGTLFRSNSHGNRFMYSLNHTNRNMEGLVDYEKVQGVEGIVLANIVANWEKVAAGGVIAKQLQSQISFDDGATWRFISPPKDSCTDTTTGKCALHLHSVTSPHNFGRVFSSPGAPGVLLGVGSVGSFLLPYEDCDTFVSYDGGLSWQFVAEGAHKYEIGDMGSLLVIVDDENPTSEIKYSSDHGKTWQSRSIGQKVRVRMLTTDPESTSAKFLLFGSVIDRNNEKPYVMIQIDFSDLYRKCGDSDYEEWYARNNIDGNGPDCLMGQKTYYKRRKADAQCLVGKPFEDPKRVDVTCPCTDEDYECDFNHVLTNNECVLVGPPDIPKGECRAAGQTYKASSGWVKIPGDVCDGDIAKDKPVEKPCPAPIESPTGEIVTTKVDEIFDKFFYFKSSTVIMARTYDGYVLRSEDDGSTWERVAKLEKISYMFMDNHDDDIAYFFPLSLDSDKVYYTNDQGKTIKEVNLPGTPNKLGIELLSFHASEDDWLLFIAEKNEPVYHTVAYLTKNNGKKWEEIETWVEKCIFGNSEDNTIDKEMIFCSAYANKKSEIRQNLLGGRSSAGNVLQLVSIKGNEIKVLLNDVVEFFMFNEFMAVAVESNNELILYISKNGVDFKPAAFPPEIHVKKEAYTILQSTTGAVFLDAFRSTKFGAEYGVLFKSDGDGTSYSLSMEFTNRNSYGIVDFEKVQGKGLEGIILVNQVSNTNELIGDGKKKIITKISRDDGATWERIPAPQFDNKHIRLPTCASDCYLNLHSRTEISGPGAIFSASSAVGLLMGVGNVGPYLLPYNECNTYLSKDAGHTWVQVRLGESLYEFGDQGTVIVVVDDEGPTKEILYSWDYGESWAPHQFSEKPVRVTLLTTNPKSTSLKFLLMGTYRESDNVAKPVVYTIDFSQLEPRKCKLEDNLSDSDFELWSPLGDTEKCLLGKKTKYYRRKADRQCKIDHQTELNTKVEKCPCQDNDFECAHNYWRNSDGKCELYGFDYDRPDNCEKDYQGSSGYRKISKSVCEGGKNLEGKVTKPCGDHAGIIVKQTIFDSRMAEYFYFEGNDIVIMRTTDGKVFLTENQGYTWEEKIKEVKINRIAPHLYDKKRAYFISLSKTLYYTKDMGSTIDEITLPAEPNTLNVPVLAFHPTRNDWLIFIGQEGCDNILSPTCHTVAYYSLNRGANWNQFDTYVGTCIFAPEAFKDPDMAFCESYRDKAGTQRTFGNTLQLVSFNLFKDKKVLTQNIVGIATVEEYMVIAELVEDGQSLRLLVTVDGKQLAPADFPPNMKMTNHAFTILESKTHAIMLHVTTESRRQNEWGSILKSNSNGTYFRLSLPYVKRDDRGYVDFDKMQGIQGIALANIVKNPDEVNLGGEKQIASKITYNDGGDWHDIKSPEADSNRKKYDCKDQCNLHLHSFTEWRDPRDTFSASSAVGLMMGVGNVGGYLTRYEDGDTFLTRDGGVTWEEVKKGAHLHEIGDQGAILVVVDDEQATDKVWYSFDEGDSWHSLIITSNGERVRVKDIATVPGGTSRRFLLWGHVIGEYSKEIAVHLDFAGLLARKCELDIKNADNDDFELWTLKRPDGESCVFGREVKYNRRIRGQKCYIGSEVIQPKEVVKNCTCTDYDFEWQVERNAEYNYLRNPETNKCELAPGTSPITIDMKEQCSKSDYYYEKITGYRKIPISQCEGGEDKRGPRRRCPGKGYSAGTWFLIILSPFVAAGAFLAYVLYKRRGRYATYGQIRLGDTPSSSLLEYIYTVPITILDLILSIRIPEFISRRMPDIPLFGSGGARSRTSHQYTP</sequence>
<keyword evidence="5" id="KW-0677">Repeat</keyword>
<feature type="non-terminal residue" evidence="17">
    <location>
        <position position="2101"/>
    </location>
</feature>
<evidence type="ECO:0000256" key="11">
    <source>
        <dbReference type="ARBA" id="ARBA00031250"/>
    </source>
</evidence>
<proteinExistence type="predicted"/>
<evidence type="ECO:0000256" key="3">
    <source>
        <dbReference type="ARBA" id="ARBA00022692"/>
    </source>
</evidence>
<keyword evidence="9" id="KW-0325">Glycoprotein</keyword>
<dbReference type="Gene3D" id="3.30.60.270">
    <property type="match status" value="3"/>
</dbReference>
<evidence type="ECO:0000256" key="12">
    <source>
        <dbReference type="ARBA" id="ARBA00031354"/>
    </source>
</evidence>
<dbReference type="PANTHER" id="PTHR12106">
    <property type="entry name" value="SORTILIN RELATED"/>
    <property type="match status" value="1"/>
</dbReference>
<dbReference type="GO" id="GO:0005794">
    <property type="term" value="C:Golgi apparatus"/>
    <property type="evidence" value="ECO:0007669"/>
    <property type="project" value="UniProtKB-SubCell"/>
</dbReference>
<dbReference type="Gene3D" id="2.10.70.80">
    <property type="match status" value="3"/>
</dbReference>
<accession>A0A9N8WJF2</accession>
<organism evidence="17 18">
    <name type="scientific">Paraglomus occultum</name>
    <dbReference type="NCBI Taxonomy" id="144539"/>
    <lineage>
        <taxon>Eukaryota</taxon>
        <taxon>Fungi</taxon>
        <taxon>Fungi incertae sedis</taxon>
        <taxon>Mucoromycota</taxon>
        <taxon>Glomeromycotina</taxon>
        <taxon>Glomeromycetes</taxon>
        <taxon>Paraglomerales</taxon>
        <taxon>Paraglomeraceae</taxon>
        <taxon>Paraglomus</taxon>
    </lineage>
</organism>
<evidence type="ECO:0000256" key="14">
    <source>
        <dbReference type="ARBA" id="ARBA00046293"/>
    </source>
</evidence>
<evidence type="ECO:0000256" key="8">
    <source>
        <dbReference type="ARBA" id="ARBA00023170"/>
    </source>
</evidence>
<dbReference type="SMART" id="SM00602">
    <property type="entry name" value="VPS10"/>
    <property type="match status" value="3"/>
</dbReference>
<dbReference type="SUPFAM" id="SSF110296">
    <property type="entry name" value="Oligoxyloglucan reducing end-specific cellobiohydrolase"/>
    <property type="match status" value="3"/>
</dbReference>
<keyword evidence="7 15" id="KW-0472">Membrane</keyword>
<dbReference type="OrthoDB" id="443634at2759"/>
<feature type="domain" description="VPS10" evidence="16">
    <location>
        <begin position="1368"/>
        <end position="2005"/>
    </location>
</feature>
<evidence type="ECO:0000256" key="2">
    <source>
        <dbReference type="ARBA" id="ARBA00015369"/>
    </source>
</evidence>
<dbReference type="Gene3D" id="2.130.10.10">
    <property type="entry name" value="YVTN repeat-like/Quinoprotein amine dehydrogenase"/>
    <property type="match status" value="3"/>
</dbReference>
<evidence type="ECO:0000256" key="7">
    <source>
        <dbReference type="ARBA" id="ARBA00023136"/>
    </source>
</evidence>
<evidence type="ECO:0000256" key="6">
    <source>
        <dbReference type="ARBA" id="ARBA00022989"/>
    </source>
</evidence>
<evidence type="ECO:0000256" key="13">
    <source>
        <dbReference type="ARBA" id="ARBA00031902"/>
    </source>
</evidence>
<dbReference type="EMBL" id="CAJVPJ010000178">
    <property type="protein sequence ID" value="CAG8491123.1"/>
    <property type="molecule type" value="Genomic_DNA"/>
</dbReference>
<dbReference type="GO" id="GO:0005829">
    <property type="term" value="C:cytosol"/>
    <property type="evidence" value="ECO:0007669"/>
    <property type="project" value="GOC"/>
</dbReference>
<evidence type="ECO:0000313" key="17">
    <source>
        <dbReference type="EMBL" id="CAG8491123.1"/>
    </source>
</evidence>
<comment type="function">
    <text evidence="10">Functions as a sorting receptor in the Golgi compartment required for the intracellular sorting and delivery of soluble vacuolar proteins, like carboxypeptidase Y (CPY) and proteinase A. Executes multiple rounds of sorting by cycling between the late Golgi and a prevacuolar endosome-like compartment.</text>
</comment>